<dbReference type="GO" id="GO:0005524">
    <property type="term" value="F:ATP binding"/>
    <property type="evidence" value="ECO:0007669"/>
    <property type="project" value="UniProtKB-KW"/>
</dbReference>
<accession>A0ABS2AKZ4</accession>
<dbReference type="RefSeq" id="WP_203380489.1">
    <property type="nucleotide sequence ID" value="NZ_JAENHP010000015.1"/>
</dbReference>
<evidence type="ECO:0000256" key="1">
    <source>
        <dbReference type="ARBA" id="ARBA00022741"/>
    </source>
</evidence>
<keyword evidence="1" id="KW-0547">Nucleotide-binding</keyword>
<feature type="domain" description="ABC transporter" evidence="3">
    <location>
        <begin position="11"/>
        <end position="255"/>
    </location>
</feature>
<dbReference type="Gene3D" id="3.40.50.300">
    <property type="entry name" value="P-loop containing nucleotide triphosphate hydrolases"/>
    <property type="match status" value="1"/>
</dbReference>
<comment type="caution">
    <text evidence="4">The sequence shown here is derived from an EMBL/GenBank/DDBJ whole genome shotgun (WGS) entry which is preliminary data.</text>
</comment>
<dbReference type="SUPFAM" id="SSF52540">
    <property type="entry name" value="P-loop containing nucleoside triphosphate hydrolases"/>
    <property type="match status" value="1"/>
</dbReference>
<evidence type="ECO:0000259" key="3">
    <source>
        <dbReference type="PROSITE" id="PS50893"/>
    </source>
</evidence>
<dbReference type="PROSITE" id="PS50893">
    <property type="entry name" value="ABC_TRANSPORTER_2"/>
    <property type="match status" value="1"/>
</dbReference>
<dbReference type="InterPro" id="IPR027417">
    <property type="entry name" value="P-loop_NTPase"/>
</dbReference>
<gene>
    <name evidence="4" type="ORF">JIG36_33830</name>
</gene>
<dbReference type="InterPro" id="IPR003593">
    <property type="entry name" value="AAA+_ATPase"/>
</dbReference>
<organism evidence="4 5">
    <name type="scientific">Paractinoplanes ovalisporus</name>
    <dbReference type="NCBI Taxonomy" id="2810368"/>
    <lineage>
        <taxon>Bacteria</taxon>
        <taxon>Bacillati</taxon>
        <taxon>Actinomycetota</taxon>
        <taxon>Actinomycetes</taxon>
        <taxon>Micromonosporales</taxon>
        <taxon>Micromonosporaceae</taxon>
        <taxon>Paractinoplanes</taxon>
    </lineage>
</organism>
<evidence type="ECO:0000313" key="5">
    <source>
        <dbReference type="Proteomes" id="UP000632138"/>
    </source>
</evidence>
<dbReference type="PANTHER" id="PTHR43790">
    <property type="entry name" value="CARBOHYDRATE TRANSPORT ATP-BINDING PROTEIN MG119-RELATED"/>
    <property type="match status" value="1"/>
</dbReference>
<dbReference type="EMBL" id="JAENHP010000015">
    <property type="protein sequence ID" value="MBM2620501.1"/>
    <property type="molecule type" value="Genomic_DNA"/>
</dbReference>
<dbReference type="PROSITE" id="PS00211">
    <property type="entry name" value="ABC_TRANSPORTER_1"/>
    <property type="match status" value="1"/>
</dbReference>
<keyword evidence="5" id="KW-1185">Reference proteome</keyword>
<protein>
    <submittedName>
        <fullName evidence="4">Sugar ABC transporter ATP-binding protein</fullName>
    </submittedName>
</protein>
<dbReference type="Proteomes" id="UP000632138">
    <property type="component" value="Unassembled WGS sequence"/>
</dbReference>
<keyword evidence="2 4" id="KW-0067">ATP-binding</keyword>
<reference evidence="4 5" key="1">
    <citation type="submission" date="2021-01" db="EMBL/GenBank/DDBJ databases">
        <title>Actinoplanes sp. nov. LDG1-06 isolated from lichen.</title>
        <authorList>
            <person name="Saeng-In P."/>
            <person name="Phongsopitanun W."/>
            <person name="Kanchanasin P."/>
            <person name="Yuki M."/>
            <person name="Kudo T."/>
            <person name="Ohkuma M."/>
            <person name="Tanasupawat S."/>
        </authorList>
    </citation>
    <scope>NUCLEOTIDE SEQUENCE [LARGE SCALE GENOMIC DNA]</scope>
    <source>
        <strain evidence="4 5">LDG1-06</strain>
    </source>
</reference>
<dbReference type="InterPro" id="IPR003439">
    <property type="entry name" value="ABC_transporter-like_ATP-bd"/>
</dbReference>
<dbReference type="InterPro" id="IPR017871">
    <property type="entry name" value="ABC_transporter-like_CS"/>
</dbReference>
<evidence type="ECO:0000313" key="4">
    <source>
        <dbReference type="EMBL" id="MBM2620501.1"/>
    </source>
</evidence>
<dbReference type="PANTHER" id="PTHR43790:SF8">
    <property type="entry name" value="SUGAR ABC TRANSPORTER ATP-BINDING PROTEIN"/>
    <property type="match status" value="1"/>
</dbReference>
<sequence>MTDTLQKRPVLSARGLRKTFGKVVGLRGVDLDVYPGEVLAIIGDNGAGKSTLIQCLTGALVPDEGTLELDGKQVSFKRPQDAKDVGIETVYQSLAMSPALDIASNMFLGREIRRPGPLGSVLRLLDTKSMRQKSMEAVQQLGIRTIQNPGQRVETLSGGQRQAIAVARAAAFGSKLVVLDEPTAALGVRESGLVIDAIKALRDRGLPVILISHNMPHVWEIADRIHIQRLGGSAGVITPSSHDMTEGVAIMTGAKTL</sequence>
<dbReference type="CDD" id="cd03216">
    <property type="entry name" value="ABC_Carb_Monos_I"/>
    <property type="match status" value="1"/>
</dbReference>
<dbReference type="SMART" id="SM00382">
    <property type="entry name" value="AAA"/>
    <property type="match status" value="1"/>
</dbReference>
<dbReference type="Pfam" id="PF00005">
    <property type="entry name" value="ABC_tran"/>
    <property type="match status" value="1"/>
</dbReference>
<name>A0ABS2AKZ4_9ACTN</name>
<proteinExistence type="predicted"/>
<evidence type="ECO:0000256" key="2">
    <source>
        <dbReference type="ARBA" id="ARBA00022840"/>
    </source>
</evidence>
<dbReference type="InterPro" id="IPR050107">
    <property type="entry name" value="ABC_carbohydrate_import_ATPase"/>
</dbReference>